<organism evidence="1 2">
    <name type="scientific">Pseudoalteromonas atlantica</name>
    <name type="common">Alteromonas atlantica</name>
    <dbReference type="NCBI Taxonomy" id="288"/>
    <lineage>
        <taxon>Bacteria</taxon>
        <taxon>Pseudomonadati</taxon>
        <taxon>Pseudomonadota</taxon>
        <taxon>Gammaproteobacteria</taxon>
        <taxon>Alteromonadales</taxon>
        <taxon>Pseudoalteromonadaceae</taxon>
        <taxon>Pseudoalteromonas</taxon>
    </lineage>
</organism>
<sequence>MANEQYFATLAQWFGVPVSELVDIFPNLSNFNSATLDFFV</sequence>
<proteinExistence type="predicted"/>
<dbReference type="EMBL" id="BJUT01000004">
    <property type="protein sequence ID" value="GEK75493.1"/>
    <property type="molecule type" value="Genomic_DNA"/>
</dbReference>
<comment type="caution">
    <text evidence="1">The sequence shown here is derived from an EMBL/GenBank/DDBJ whole genome shotgun (WGS) entry which is preliminary data.</text>
</comment>
<gene>
    <name evidence="1" type="ORF">PAT01_07970</name>
</gene>
<evidence type="ECO:0000313" key="1">
    <source>
        <dbReference type="EMBL" id="GEK75493.1"/>
    </source>
</evidence>
<dbReference type="Proteomes" id="UP000321189">
    <property type="component" value="Unassembled WGS sequence"/>
</dbReference>
<evidence type="ECO:0000313" key="2">
    <source>
        <dbReference type="Proteomes" id="UP000321189"/>
    </source>
</evidence>
<protein>
    <submittedName>
        <fullName evidence="1">Uncharacterized protein</fullName>
    </submittedName>
</protein>
<accession>A0ABQ0UCK1</accession>
<keyword evidence="2" id="KW-1185">Reference proteome</keyword>
<name>A0ABQ0UCK1_PSEAF</name>
<reference evidence="1 2" key="1">
    <citation type="submission" date="2019-07" db="EMBL/GenBank/DDBJ databases">
        <title>Whole genome shotgun sequence of Pseudoalteromonas atlantica NBRC 103033.</title>
        <authorList>
            <person name="Hosoyama A."/>
            <person name="Uohara A."/>
            <person name="Ohji S."/>
            <person name="Ichikawa N."/>
        </authorList>
    </citation>
    <scope>NUCLEOTIDE SEQUENCE [LARGE SCALE GENOMIC DNA]</scope>
    <source>
        <strain evidence="1 2">NBRC 103033</strain>
    </source>
</reference>